<evidence type="ECO:0000256" key="4">
    <source>
        <dbReference type="ARBA" id="ARBA00022989"/>
    </source>
</evidence>
<dbReference type="GO" id="GO:0008270">
    <property type="term" value="F:zinc ion binding"/>
    <property type="evidence" value="ECO:0007669"/>
    <property type="project" value="InterPro"/>
</dbReference>
<dbReference type="GO" id="GO:0030258">
    <property type="term" value="P:lipid modification"/>
    <property type="evidence" value="ECO:0007669"/>
    <property type="project" value="TreeGrafter"/>
</dbReference>
<dbReference type="Proteomes" id="UP000320333">
    <property type="component" value="Unassembled WGS sequence"/>
</dbReference>
<dbReference type="Pfam" id="PF00172">
    <property type="entry name" value="Zn_clus"/>
    <property type="match status" value="1"/>
</dbReference>
<keyword evidence="5 8" id="KW-0472">Membrane</keyword>
<evidence type="ECO:0000256" key="5">
    <source>
        <dbReference type="ARBA" id="ARBA00023136"/>
    </source>
</evidence>
<organism evidence="10 11">
    <name type="scientific">Chytriomyces confervae</name>
    <dbReference type="NCBI Taxonomy" id="246404"/>
    <lineage>
        <taxon>Eukaryota</taxon>
        <taxon>Fungi</taxon>
        <taxon>Fungi incertae sedis</taxon>
        <taxon>Chytridiomycota</taxon>
        <taxon>Chytridiomycota incertae sedis</taxon>
        <taxon>Chytridiomycetes</taxon>
        <taxon>Chytridiales</taxon>
        <taxon>Chytriomycetaceae</taxon>
        <taxon>Chytriomyces</taxon>
    </lineage>
</organism>
<dbReference type="AlphaFoldDB" id="A0A507DJY8"/>
<feature type="transmembrane region" description="Helical" evidence="8">
    <location>
        <begin position="20"/>
        <end position="38"/>
    </location>
</feature>
<dbReference type="InterPro" id="IPR001138">
    <property type="entry name" value="Zn2Cys6_DnaBD"/>
</dbReference>
<dbReference type="GO" id="GO:0005783">
    <property type="term" value="C:endoplasmic reticulum"/>
    <property type="evidence" value="ECO:0007669"/>
    <property type="project" value="TreeGrafter"/>
</dbReference>
<feature type="transmembrane region" description="Helical" evidence="8">
    <location>
        <begin position="168"/>
        <end position="186"/>
    </location>
</feature>
<feature type="transmembrane region" description="Helical" evidence="8">
    <location>
        <begin position="401"/>
        <end position="425"/>
    </location>
</feature>
<dbReference type="GO" id="GO:0003841">
    <property type="term" value="F:1-acylglycerol-3-phosphate O-acyltransferase activity"/>
    <property type="evidence" value="ECO:0007669"/>
    <property type="project" value="TreeGrafter"/>
</dbReference>
<evidence type="ECO:0000313" key="10">
    <source>
        <dbReference type="EMBL" id="TPX52019.1"/>
    </source>
</evidence>
<reference evidence="10 11" key="1">
    <citation type="journal article" date="2019" name="Sci. Rep.">
        <title>Comparative genomics of chytrid fungi reveal insights into the obligate biotrophic and pathogenic lifestyle of Synchytrium endobioticum.</title>
        <authorList>
            <person name="van de Vossenberg B.T.L.H."/>
            <person name="Warris S."/>
            <person name="Nguyen H.D.T."/>
            <person name="van Gent-Pelzer M.P.E."/>
            <person name="Joly D.L."/>
            <person name="van de Geest H.C."/>
            <person name="Bonants P.J.M."/>
            <person name="Smith D.S."/>
            <person name="Levesque C.A."/>
            <person name="van der Lee T.A.J."/>
        </authorList>
    </citation>
    <scope>NUCLEOTIDE SEQUENCE [LARGE SCALE GENOMIC DNA]</scope>
    <source>
        <strain evidence="10 11">CBS 675.73</strain>
    </source>
</reference>
<dbReference type="Gene3D" id="4.10.240.10">
    <property type="entry name" value="Zn(2)-C6 fungal-type DNA-binding domain"/>
    <property type="match status" value="1"/>
</dbReference>
<dbReference type="PANTHER" id="PTHR13906:SF4">
    <property type="entry name" value="LYSOPHOSPHOLIPID ACYLTRANSFERASE 6"/>
    <property type="match status" value="1"/>
</dbReference>
<evidence type="ECO:0000256" key="8">
    <source>
        <dbReference type="SAM" id="Phobius"/>
    </source>
</evidence>
<evidence type="ECO:0000256" key="2">
    <source>
        <dbReference type="ARBA" id="ARBA00022679"/>
    </source>
</evidence>
<dbReference type="SUPFAM" id="SSF57701">
    <property type="entry name" value="Zn2/Cys6 DNA-binding domain"/>
    <property type="match status" value="1"/>
</dbReference>
<dbReference type="GO" id="GO:0047184">
    <property type="term" value="F:1-acylglycerophosphocholine O-acyltransferase activity"/>
    <property type="evidence" value="ECO:0007669"/>
    <property type="project" value="TreeGrafter"/>
</dbReference>
<keyword evidence="3 8" id="KW-0812">Transmembrane</keyword>
<dbReference type="OrthoDB" id="286734at2759"/>
<dbReference type="EMBL" id="QEAP01001090">
    <property type="protein sequence ID" value="TPX52019.1"/>
    <property type="molecule type" value="Genomic_DNA"/>
</dbReference>
<dbReference type="GO" id="GO:0046474">
    <property type="term" value="P:glycerophospholipid biosynthetic process"/>
    <property type="evidence" value="ECO:0007669"/>
    <property type="project" value="TreeGrafter"/>
</dbReference>
<name>A0A507DJY8_9FUNG</name>
<dbReference type="CDD" id="cd00067">
    <property type="entry name" value="GAL4"/>
    <property type="match status" value="1"/>
</dbReference>
<gene>
    <name evidence="10" type="ORF">CcCBS67573_g09964</name>
</gene>
<dbReference type="GO" id="GO:0000981">
    <property type="term" value="F:DNA-binding transcription factor activity, RNA polymerase II-specific"/>
    <property type="evidence" value="ECO:0007669"/>
    <property type="project" value="InterPro"/>
</dbReference>
<evidence type="ECO:0000256" key="6">
    <source>
        <dbReference type="ARBA" id="ARBA00023315"/>
    </source>
</evidence>
<accession>A0A507DJY8</accession>
<sequence>MKSVLTNLGRAAGIPEDLCIGLYLLTCFFYPIPFYALIPKHAQNARHLFSIAASSVLFLTLFSVFDLLELFGMCLIVYLSTYIFRTKKWMPVFVFVYVMTHFLYRLYVLQILGGVTEKHIDPATPMMMMVIRLTTFAWYVHDGTLDKKDVLPELQPLSIKEFPNILEYFGYTCFFASFITGPALDFNSYRSFIRREAPFDKIPSRVRPVLTTFTVGFLSAVTHVVLTQSFSYEYVATTEFYETLPLWQRLLYIQVSGISARTKYYAIFQLTQSASNLIGIGYTGPSPTNSNIAIWRRAQNVSILDVEFAQNFKQLFGAWNMKTALWLRNCVYLRMVPFGKKPGPVVTFCTFMVSALWHGFYPGYYFTFALGALFPILARSMRKYFRPLFVDPGSKIKQYKWVYDFLGWFFCWTSLNCIVAPFIVWEFRKSLAAYHHVGYYAIIWLAIGFVVVDFMGMGKWVRIHGGKWVGIDPPQRQKTHTKKEESPTTNQLAEITDPAIKKTSHDHSLPHTDWGSTQAIIAMSQLPYSAKALLSGTAHMLSLQQEKSHVNKPPKEDSRTNVMAIENLLQIPAVAYPRESSVVSLTGLCDTASAYSPTSEQNMDSRQIAFTEKGKKKPCKRCSARKKRCDSVLPSCSQCSARNLHCDYGDVAVSQ</sequence>
<feature type="transmembrane region" description="Helical" evidence="8">
    <location>
        <begin position="50"/>
        <end position="83"/>
    </location>
</feature>
<proteinExistence type="predicted"/>
<evidence type="ECO:0000256" key="3">
    <source>
        <dbReference type="ARBA" id="ARBA00022692"/>
    </source>
</evidence>
<protein>
    <recommendedName>
        <fullName evidence="9">Zn(2)-C6 fungal-type domain-containing protein</fullName>
    </recommendedName>
</protein>
<feature type="transmembrane region" description="Helical" evidence="8">
    <location>
        <begin position="89"/>
        <end position="108"/>
    </location>
</feature>
<keyword evidence="2" id="KW-0808">Transferase</keyword>
<dbReference type="InterPro" id="IPR004299">
    <property type="entry name" value="MBOAT_fam"/>
</dbReference>
<dbReference type="PROSITE" id="PS50048">
    <property type="entry name" value="ZN2_CY6_FUNGAL_2"/>
    <property type="match status" value="1"/>
</dbReference>
<evidence type="ECO:0000313" key="11">
    <source>
        <dbReference type="Proteomes" id="UP000320333"/>
    </source>
</evidence>
<dbReference type="InterPro" id="IPR049941">
    <property type="entry name" value="LPLAT_7/PORCN-like"/>
</dbReference>
<dbReference type="PANTHER" id="PTHR13906">
    <property type="entry name" value="PORCUPINE"/>
    <property type="match status" value="1"/>
</dbReference>
<feature type="domain" description="Zn(2)-C6 fungal-type" evidence="9">
    <location>
        <begin position="618"/>
        <end position="648"/>
    </location>
</feature>
<dbReference type="STRING" id="246404.A0A507DJY8"/>
<evidence type="ECO:0000256" key="1">
    <source>
        <dbReference type="ARBA" id="ARBA00004141"/>
    </source>
</evidence>
<evidence type="ECO:0000259" key="9">
    <source>
        <dbReference type="PROSITE" id="PS50048"/>
    </source>
</evidence>
<feature type="region of interest" description="Disordered" evidence="7">
    <location>
        <begin position="472"/>
        <end position="491"/>
    </location>
</feature>
<comment type="caution">
    <text evidence="10">The sequence shown here is derived from an EMBL/GenBank/DDBJ whole genome shotgun (WGS) entry which is preliminary data.</text>
</comment>
<keyword evidence="11" id="KW-1185">Reference proteome</keyword>
<feature type="transmembrane region" description="Helical" evidence="8">
    <location>
        <begin position="364"/>
        <end position="381"/>
    </location>
</feature>
<dbReference type="Pfam" id="PF03062">
    <property type="entry name" value="MBOAT"/>
    <property type="match status" value="1"/>
</dbReference>
<dbReference type="InterPro" id="IPR036864">
    <property type="entry name" value="Zn2-C6_fun-type_DNA-bd_sf"/>
</dbReference>
<comment type="subcellular location">
    <subcellularLocation>
        <location evidence="1">Membrane</location>
        <topology evidence="1">Multi-pass membrane protein</topology>
    </subcellularLocation>
</comment>
<dbReference type="GO" id="GO:0016020">
    <property type="term" value="C:membrane"/>
    <property type="evidence" value="ECO:0007669"/>
    <property type="project" value="UniProtKB-SubCell"/>
</dbReference>
<evidence type="ECO:0000256" key="7">
    <source>
        <dbReference type="SAM" id="MobiDB-lite"/>
    </source>
</evidence>
<feature type="transmembrane region" description="Helical" evidence="8">
    <location>
        <begin position="437"/>
        <end position="457"/>
    </location>
</feature>
<keyword evidence="4 8" id="KW-1133">Transmembrane helix</keyword>
<keyword evidence="6" id="KW-0012">Acyltransferase</keyword>